<dbReference type="Proteomes" id="UP000241771">
    <property type="component" value="Unassembled WGS sequence"/>
</dbReference>
<dbReference type="PROSITE" id="PS51273">
    <property type="entry name" value="GATASE_TYPE_1"/>
    <property type="match status" value="1"/>
</dbReference>
<accession>A0A2T3NWL1</accession>
<sequence>MKIGVLLCDDVHPDLQKDHGNYPEMFTTLFEQVDNQISLTFYRVIDGQYPQSLDECDGYISSGSKFSVYDQNRWISTFQAFVHQLYTQHIPFVGICFGHQMIAWALGGEVMRSDKGWGIGIKEVEINTAEIDKHSWLTPALPSFSLVLSHQDQVTGLPDNTTVLAGSAFCPNAMILVGKHFLGIQGHPEFTPEYSHGLMKLRHALYPKAVYEKGQQSLHQPTQHLAVTQWIVNFIKSRVMTNALL</sequence>
<dbReference type="EMBL" id="PYMA01000003">
    <property type="protein sequence ID" value="PSW20622.1"/>
    <property type="molecule type" value="Genomic_DNA"/>
</dbReference>
<dbReference type="PANTHER" id="PTHR42695:SF5">
    <property type="entry name" value="GLUTAMINE AMIDOTRANSFERASE YLR126C-RELATED"/>
    <property type="match status" value="1"/>
</dbReference>
<dbReference type="Pfam" id="PF00117">
    <property type="entry name" value="GATase"/>
    <property type="match status" value="1"/>
</dbReference>
<evidence type="ECO:0000313" key="2">
    <source>
        <dbReference type="EMBL" id="PSW20622.1"/>
    </source>
</evidence>
<keyword evidence="3" id="KW-1185">Reference proteome</keyword>
<evidence type="ECO:0000259" key="1">
    <source>
        <dbReference type="Pfam" id="PF00117"/>
    </source>
</evidence>
<protein>
    <submittedName>
        <fullName evidence="2">GMP synthase</fullName>
    </submittedName>
</protein>
<dbReference type="CDD" id="cd01741">
    <property type="entry name" value="GATase1_1"/>
    <property type="match status" value="1"/>
</dbReference>
<dbReference type="InterPro" id="IPR029062">
    <property type="entry name" value="Class_I_gatase-like"/>
</dbReference>
<dbReference type="InterPro" id="IPR017926">
    <property type="entry name" value="GATASE"/>
</dbReference>
<reference evidence="2 3" key="1">
    <citation type="submission" date="2018-01" db="EMBL/GenBank/DDBJ databases">
        <title>Whole genome sequencing of Histamine producing bacteria.</title>
        <authorList>
            <person name="Butler K."/>
        </authorList>
    </citation>
    <scope>NUCLEOTIDE SEQUENCE [LARGE SCALE GENOMIC DNA]</scope>
    <source>
        <strain evidence="2 3">DSM 100436</strain>
    </source>
</reference>
<gene>
    <name evidence="2" type="ORF">C9I98_07165</name>
</gene>
<proteinExistence type="predicted"/>
<dbReference type="AlphaFoldDB" id="A0A2T3NWL1"/>
<dbReference type="GO" id="GO:0005829">
    <property type="term" value="C:cytosol"/>
    <property type="evidence" value="ECO:0007669"/>
    <property type="project" value="TreeGrafter"/>
</dbReference>
<organism evidence="2 3">
    <name type="scientific">Photobacterium sanctipauli</name>
    <dbReference type="NCBI Taxonomy" id="1342794"/>
    <lineage>
        <taxon>Bacteria</taxon>
        <taxon>Pseudomonadati</taxon>
        <taxon>Pseudomonadota</taxon>
        <taxon>Gammaproteobacteria</taxon>
        <taxon>Vibrionales</taxon>
        <taxon>Vibrionaceae</taxon>
        <taxon>Photobacterium</taxon>
    </lineage>
</organism>
<comment type="caution">
    <text evidence="2">The sequence shown here is derived from an EMBL/GenBank/DDBJ whole genome shotgun (WGS) entry which is preliminary data.</text>
</comment>
<evidence type="ECO:0000313" key="3">
    <source>
        <dbReference type="Proteomes" id="UP000241771"/>
    </source>
</evidence>
<dbReference type="Gene3D" id="3.40.50.880">
    <property type="match status" value="1"/>
</dbReference>
<name>A0A2T3NWL1_9GAMM</name>
<dbReference type="RefSeq" id="WP_036816606.1">
    <property type="nucleotide sequence ID" value="NZ_JGVO01000037.1"/>
</dbReference>
<dbReference type="InterPro" id="IPR044992">
    <property type="entry name" value="ChyE-like"/>
</dbReference>
<dbReference type="PANTHER" id="PTHR42695">
    <property type="entry name" value="GLUTAMINE AMIDOTRANSFERASE YLR126C-RELATED"/>
    <property type="match status" value="1"/>
</dbReference>
<dbReference type="SUPFAM" id="SSF52317">
    <property type="entry name" value="Class I glutamine amidotransferase-like"/>
    <property type="match status" value="1"/>
</dbReference>
<dbReference type="OrthoDB" id="9813383at2"/>
<feature type="domain" description="Glutamine amidotransferase" evidence="1">
    <location>
        <begin position="77"/>
        <end position="193"/>
    </location>
</feature>